<name>A0ABS1HKH1_9BACT</name>
<evidence type="ECO:0000313" key="2">
    <source>
        <dbReference type="Proteomes" id="UP000605676"/>
    </source>
</evidence>
<keyword evidence="2" id="KW-1185">Reference proteome</keyword>
<comment type="caution">
    <text evidence="1">The sequence shown here is derived from an EMBL/GenBank/DDBJ whole genome shotgun (WGS) entry which is preliminary data.</text>
</comment>
<accession>A0ABS1HKH1</accession>
<proteinExistence type="predicted"/>
<dbReference type="EMBL" id="JAENRR010000028">
    <property type="protein sequence ID" value="MBK3518178.1"/>
    <property type="molecule type" value="Genomic_DNA"/>
</dbReference>
<protein>
    <submittedName>
        <fullName evidence="1">Uncharacterized protein</fullName>
    </submittedName>
</protein>
<dbReference type="RefSeq" id="WP_200465405.1">
    <property type="nucleotide sequence ID" value="NZ_JAENRR010000028.1"/>
</dbReference>
<evidence type="ECO:0000313" key="1">
    <source>
        <dbReference type="EMBL" id="MBK3518178.1"/>
    </source>
</evidence>
<sequence length="61" mass="6866">MVRKIIVQCKANSDKDFIFDVFSNKGFVSNANSYFKTDQAADICCAEIDNEDQANPIDNDK</sequence>
<reference evidence="1 2" key="1">
    <citation type="submission" date="2021-01" db="EMBL/GenBank/DDBJ databases">
        <title>Carboxyliciviraga sp.nov., isolated from coastal sediments.</title>
        <authorList>
            <person name="Lu D."/>
            <person name="Zhang T."/>
        </authorList>
    </citation>
    <scope>NUCLEOTIDE SEQUENCE [LARGE SCALE GENOMIC DNA]</scope>
    <source>
        <strain evidence="1 2">N1Y132</strain>
    </source>
</reference>
<dbReference type="Proteomes" id="UP000605676">
    <property type="component" value="Unassembled WGS sequence"/>
</dbReference>
<gene>
    <name evidence="1" type="ORF">JIV24_12605</name>
</gene>
<organism evidence="1 2">
    <name type="scientific">Carboxylicivirga marina</name>
    <dbReference type="NCBI Taxonomy" id="2800988"/>
    <lineage>
        <taxon>Bacteria</taxon>
        <taxon>Pseudomonadati</taxon>
        <taxon>Bacteroidota</taxon>
        <taxon>Bacteroidia</taxon>
        <taxon>Marinilabiliales</taxon>
        <taxon>Marinilabiliaceae</taxon>
        <taxon>Carboxylicivirga</taxon>
    </lineage>
</organism>